<dbReference type="Gene3D" id="3.40.1090.10">
    <property type="entry name" value="Cytosolic phospholipase A2 catalytic domain"/>
    <property type="match status" value="2"/>
</dbReference>
<dbReference type="Pfam" id="PF01734">
    <property type="entry name" value="Patatin"/>
    <property type="match status" value="1"/>
</dbReference>
<feature type="short sequence motif" description="DGA/G" evidence="4">
    <location>
        <begin position="168"/>
        <end position="170"/>
    </location>
</feature>
<evidence type="ECO:0000256" key="3">
    <source>
        <dbReference type="ARBA" id="ARBA00023098"/>
    </source>
</evidence>
<evidence type="ECO:0000256" key="1">
    <source>
        <dbReference type="ARBA" id="ARBA00022801"/>
    </source>
</evidence>
<dbReference type="PANTHER" id="PTHR14226">
    <property type="entry name" value="NEUROPATHY TARGET ESTERASE/SWISS CHEESE D.MELANOGASTER"/>
    <property type="match status" value="1"/>
</dbReference>
<evidence type="ECO:0000259" key="5">
    <source>
        <dbReference type="PROSITE" id="PS51635"/>
    </source>
</evidence>
<dbReference type="InterPro" id="IPR002641">
    <property type="entry name" value="PNPLA_dom"/>
</dbReference>
<reference evidence="6" key="2">
    <citation type="submission" date="2022-09" db="EMBL/GenBank/DDBJ databases">
        <title>Biosynthetic gene clusters of Dactylosporangioum fulvum.</title>
        <authorList>
            <person name="Caradec T."/>
        </authorList>
    </citation>
    <scope>NUCLEOTIDE SEQUENCE</scope>
    <source>
        <strain evidence="6">NRRL B-16292</strain>
    </source>
</reference>
<gene>
    <name evidence="6" type="ORF">Dfulv_10755</name>
</gene>
<keyword evidence="2 4" id="KW-0442">Lipid degradation</keyword>
<keyword evidence="3 4" id="KW-0443">Lipid metabolism</keyword>
<dbReference type="InterPro" id="IPR050301">
    <property type="entry name" value="NTE"/>
</dbReference>
<organism evidence="6 7">
    <name type="scientific">Dactylosporangium fulvum</name>
    <dbReference type="NCBI Taxonomy" id="53359"/>
    <lineage>
        <taxon>Bacteria</taxon>
        <taxon>Bacillati</taxon>
        <taxon>Actinomycetota</taxon>
        <taxon>Actinomycetes</taxon>
        <taxon>Micromonosporales</taxon>
        <taxon>Micromonosporaceae</taxon>
        <taxon>Dactylosporangium</taxon>
    </lineage>
</organism>
<evidence type="ECO:0000313" key="6">
    <source>
        <dbReference type="EMBL" id="UWP84677.1"/>
    </source>
</evidence>
<dbReference type="SUPFAM" id="SSF52151">
    <property type="entry name" value="FabD/lysophospholipase-like"/>
    <property type="match status" value="1"/>
</dbReference>
<sequence>MPERFTAPVGFVFGGGGVLGAYEVGMVRAVLHAGIRPDLVVGTSIGAFNGAAVAASPTEEVADRLIDLWASDEARTVYGDSLPRQLGRFARNTHLHSPAPLRRLLERELGAGTAFEDLPVPFQCCAASIERAAEHWFSSGPLVEAVLASSAVPGLLPPVHLGEEHFIDGGIVNSVPVGRAVALGAKTVFVMQVGRVERPLRPPRRPWEVAQVAFEVARRHRFARELQEAPPEVRVHVLPTGGGSARDDSPLSYRNVTLARARIDRAYSATCAYLEALE</sequence>
<dbReference type="EMBL" id="CP073720">
    <property type="protein sequence ID" value="UWP84677.1"/>
    <property type="molecule type" value="Genomic_DNA"/>
</dbReference>
<feature type="short sequence motif" description="GXGXXG" evidence="4">
    <location>
        <begin position="15"/>
        <end position="20"/>
    </location>
</feature>
<protein>
    <submittedName>
        <fullName evidence="6">Patatin-like phospholipase family protein</fullName>
    </submittedName>
</protein>
<reference evidence="6" key="1">
    <citation type="submission" date="2021-04" db="EMBL/GenBank/DDBJ databases">
        <authorList>
            <person name="Hartkoorn R.C."/>
            <person name="Beaudoing E."/>
            <person name="Hot D."/>
        </authorList>
    </citation>
    <scope>NUCLEOTIDE SEQUENCE</scope>
    <source>
        <strain evidence="6">NRRL B-16292</strain>
    </source>
</reference>
<dbReference type="PANTHER" id="PTHR14226:SF29">
    <property type="entry name" value="NEUROPATHY TARGET ESTERASE SWS"/>
    <property type="match status" value="1"/>
</dbReference>
<dbReference type="PROSITE" id="PS51635">
    <property type="entry name" value="PNPLA"/>
    <property type="match status" value="1"/>
</dbReference>
<dbReference type="Proteomes" id="UP001059617">
    <property type="component" value="Chromosome"/>
</dbReference>
<accession>A0ABY5W428</accession>
<evidence type="ECO:0000256" key="4">
    <source>
        <dbReference type="PROSITE-ProRule" id="PRU01161"/>
    </source>
</evidence>
<evidence type="ECO:0000313" key="7">
    <source>
        <dbReference type="Proteomes" id="UP001059617"/>
    </source>
</evidence>
<feature type="domain" description="PNPLA" evidence="5">
    <location>
        <begin position="11"/>
        <end position="181"/>
    </location>
</feature>
<proteinExistence type="predicted"/>
<feature type="short sequence motif" description="GXSXG" evidence="4">
    <location>
        <begin position="42"/>
        <end position="46"/>
    </location>
</feature>
<feature type="active site" description="Proton acceptor" evidence="4">
    <location>
        <position position="168"/>
    </location>
</feature>
<keyword evidence="7" id="KW-1185">Reference proteome</keyword>
<feature type="active site" description="Nucleophile" evidence="4">
    <location>
        <position position="44"/>
    </location>
</feature>
<keyword evidence="1 4" id="KW-0378">Hydrolase</keyword>
<dbReference type="InterPro" id="IPR016035">
    <property type="entry name" value="Acyl_Trfase/lysoPLipase"/>
</dbReference>
<evidence type="ECO:0000256" key="2">
    <source>
        <dbReference type="ARBA" id="ARBA00022963"/>
    </source>
</evidence>
<name>A0ABY5W428_9ACTN</name>
<dbReference type="RefSeq" id="WP_259862613.1">
    <property type="nucleotide sequence ID" value="NZ_BAAAST010000182.1"/>
</dbReference>